<dbReference type="Pfam" id="PF00990">
    <property type="entry name" value="GGDEF"/>
    <property type="match status" value="1"/>
</dbReference>
<dbReference type="SMART" id="SM00052">
    <property type="entry name" value="EAL"/>
    <property type="match status" value="1"/>
</dbReference>
<dbReference type="PANTHER" id="PTHR44757:SF2">
    <property type="entry name" value="BIOFILM ARCHITECTURE MAINTENANCE PROTEIN MBAA"/>
    <property type="match status" value="1"/>
</dbReference>
<dbReference type="CDD" id="cd01948">
    <property type="entry name" value="EAL"/>
    <property type="match status" value="1"/>
</dbReference>
<dbReference type="InterPro" id="IPR003018">
    <property type="entry name" value="GAF"/>
</dbReference>
<evidence type="ECO:0000256" key="2">
    <source>
        <dbReference type="ARBA" id="ARBA00012282"/>
    </source>
</evidence>
<evidence type="ECO:0000259" key="6">
    <source>
        <dbReference type="PROSITE" id="PS50112"/>
    </source>
</evidence>
<name>A0AAU9C0K2_9GAMM</name>
<dbReference type="FunFam" id="3.20.20.450:FF:000001">
    <property type="entry name" value="Cyclic di-GMP phosphodiesterase yahA"/>
    <property type="match status" value="1"/>
</dbReference>
<dbReference type="SUPFAM" id="SSF55785">
    <property type="entry name" value="PYP-like sensor domain (PAS domain)"/>
    <property type="match status" value="1"/>
</dbReference>
<protein>
    <recommendedName>
        <fullName evidence="2">cyclic-guanylate-specific phosphodiesterase</fullName>
        <ecNumber evidence="2">3.1.4.52</ecNumber>
    </recommendedName>
</protein>
<feature type="domain" description="EAL" evidence="7">
    <location>
        <begin position="642"/>
        <end position="897"/>
    </location>
</feature>
<dbReference type="SUPFAM" id="SSF141868">
    <property type="entry name" value="EAL domain-like"/>
    <property type="match status" value="1"/>
</dbReference>
<keyword evidence="3" id="KW-0973">c-di-GMP</keyword>
<dbReference type="InterPro" id="IPR029016">
    <property type="entry name" value="GAF-like_dom_sf"/>
</dbReference>
<dbReference type="GO" id="GO:0071732">
    <property type="term" value="P:cellular response to nitric oxide"/>
    <property type="evidence" value="ECO:0007669"/>
    <property type="project" value="UniProtKB-ARBA"/>
</dbReference>
<proteinExistence type="predicted"/>
<dbReference type="Gene3D" id="3.30.70.270">
    <property type="match status" value="1"/>
</dbReference>
<dbReference type="SMART" id="SM00267">
    <property type="entry name" value="GGDEF"/>
    <property type="match status" value="1"/>
</dbReference>
<keyword evidence="10" id="KW-1185">Reference proteome</keyword>
<dbReference type="Gene3D" id="3.30.450.40">
    <property type="match status" value="2"/>
</dbReference>
<dbReference type="SUPFAM" id="SSF55781">
    <property type="entry name" value="GAF domain-like"/>
    <property type="match status" value="2"/>
</dbReference>
<organism evidence="9 10">
    <name type="scientific">Methylomarinovum caldicuralii</name>
    <dbReference type="NCBI Taxonomy" id="438856"/>
    <lineage>
        <taxon>Bacteria</taxon>
        <taxon>Pseudomonadati</taxon>
        <taxon>Pseudomonadota</taxon>
        <taxon>Gammaproteobacteria</taxon>
        <taxon>Methylococcales</taxon>
        <taxon>Methylothermaceae</taxon>
        <taxon>Methylomarinovum</taxon>
    </lineage>
</organism>
<dbReference type="Pfam" id="PF00563">
    <property type="entry name" value="EAL"/>
    <property type="match status" value="1"/>
</dbReference>
<feature type="domain" description="PAS" evidence="6">
    <location>
        <begin position="191"/>
        <end position="261"/>
    </location>
</feature>
<accession>A0AAU9C0K2</accession>
<dbReference type="NCBIfam" id="TIGR00254">
    <property type="entry name" value="GGDEF"/>
    <property type="match status" value="1"/>
</dbReference>
<dbReference type="SMART" id="SM00065">
    <property type="entry name" value="GAF"/>
    <property type="match status" value="2"/>
</dbReference>
<evidence type="ECO:0000313" key="9">
    <source>
        <dbReference type="EMBL" id="BCX82195.1"/>
    </source>
</evidence>
<dbReference type="Gene3D" id="3.30.450.20">
    <property type="entry name" value="PAS domain"/>
    <property type="match status" value="1"/>
</dbReference>
<dbReference type="FunFam" id="3.30.70.270:FF:000001">
    <property type="entry name" value="Diguanylate cyclase domain protein"/>
    <property type="match status" value="1"/>
</dbReference>
<dbReference type="PANTHER" id="PTHR44757">
    <property type="entry name" value="DIGUANYLATE CYCLASE DGCP"/>
    <property type="match status" value="1"/>
</dbReference>
<dbReference type="Pfam" id="PF13185">
    <property type="entry name" value="GAF_2"/>
    <property type="match status" value="1"/>
</dbReference>
<gene>
    <name evidence="9" type="ORF">MIT9_P1780</name>
</gene>
<dbReference type="PROSITE" id="PS50112">
    <property type="entry name" value="PAS"/>
    <property type="match status" value="1"/>
</dbReference>
<dbReference type="InterPro" id="IPR000160">
    <property type="entry name" value="GGDEF_dom"/>
</dbReference>
<comment type="catalytic activity">
    <reaction evidence="4">
        <text>3',3'-c-di-GMP + H2O = 5'-phosphoguanylyl(3'-&gt;5')guanosine + H(+)</text>
        <dbReference type="Rhea" id="RHEA:24902"/>
        <dbReference type="ChEBI" id="CHEBI:15377"/>
        <dbReference type="ChEBI" id="CHEBI:15378"/>
        <dbReference type="ChEBI" id="CHEBI:58754"/>
        <dbReference type="ChEBI" id="CHEBI:58805"/>
        <dbReference type="EC" id="3.1.4.52"/>
    </reaction>
    <physiologicalReaction direction="left-to-right" evidence="4">
        <dbReference type="Rhea" id="RHEA:24903"/>
    </physiologicalReaction>
</comment>
<evidence type="ECO:0000259" key="7">
    <source>
        <dbReference type="PROSITE" id="PS50883"/>
    </source>
</evidence>
<evidence type="ECO:0000256" key="4">
    <source>
        <dbReference type="ARBA" id="ARBA00051114"/>
    </source>
</evidence>
<comment type="cofactor">
    <cofactor evidence="1">
        <name>Mg(2+)</name>
        <dbReference type="ChEBI" id="CHEBI:18420"/>
    </cofactor>
</comment>
<dbReference type="GO" id="GO:0071111">
    <property type="term" value="F:cyclic-guanylate-specific phosphodiesterase activity"/>
    <property type="evidence" value="ECO:0007669"/>
    <property type="project" value="UniProtKB-EC"/>
</dbReference>
<dbReference type="Gene3D" id="3.20.20.450">
    <property type="entry name" value="EAL domain"/>
    <property type="match status" value="1"/>
</dbReference>
<dbReference type="InterPro" id="IPR043128">
    <property type="entry name" value="Rev_trsase/Diguanyl_cyclase"/>
</dbReference>
<dbReference type="SUPFAM" id="SSF55073">
    <property type="entry name" value="Nucleotide cyclase"/>
    <property type="match status" value="1"/>
</dbReference>
<dbReference type="Proteomes" id="UP001321825">
    <property type="component" value="Chromosome"/>
</dbReference>
<dbReference type="PROSITE" id="PS50887">
    <property type="entry name" value="GGDEF"/>
    <property type="match status" value="1"/>
</dbReference>
<dbReference type="Pfam" id="PF01590">
    <property type="entry name" value="GAF"/>
    <property type="match status" value="1"/>
</dbReference>
<evidence type="ECO:0000256" key="3">
    <source>
        <dbReference type="ARBA" id="ARBA00022636"/>
    </source>
</evidence>
<dbReference type="InterPro" id="IPR001633">
    <property type="entry name" value="EAL_dom"/>
</dbReference>
<dbReference type="KEGG" id="mcau:MIT9_P1780"/>
<sequence length="899" mass="99322">MNLDAKGLRALYDTLAAVNRALVRVTDERTLLTGLCRAVVERAGFRLAWVGRVEGGRITPDFRAAAEEAVLGYLDDLTIPLDPDLPAGRGPVATAAREGRAVVVNDCQASPIMAPWKRQAARYGLGAVASFPLYREGQVVAVLAVYAGKAGYFTEDLIEMLEDLACGISYALNHFAAERRRAAAEKKLEESEARYRQLFKGCGLAKLLVDPETATIVAANPKAYAFYHYPEKALVGRSLAIIDPEGAGRLPEIHRRVQDQGWTVRYARHRLGNGQIREVEIHHGLSGVADKPLLYKVVLDVSFQRCMARFIHLLAVETADKIGSDFFTTTVHLLGEELQVAYALVSRLDEGGKTATALAFYDRGRMEENFHYPLAGSPCEGASGPIYLRSGVKERYPTAAKWGVEGYAGVPLRGAGGRILGYLVVADTAPLQLEREEVLPLLELYALRAAAELRRIESAREIERLAFYDPLTGLPNRRFFCEQAARMLAAAARQQGWGALLFLDLDNFKVLNDARGHEAGDRLLIQVAGRLRSQLRQEDLVARLGGDEFVILLPALGGDETTAAQHAEAVAEKILDSLAVEFQAGGYTYRTSASIGVTLFAGEKSLEELLKQADAAMYRAKAAGRNAIRFYHPEMQRSVDARLELEKALRRALEQGDLELHYQPQHCAAGRLAGAEALLRWPHSQRDFVPPNAFIPVAEESGLILPLGRWVLETACRQISRWHREGLLAGIDHIAVNISPRQFHQPGFVAEVEAVLAASGAPPQKLMLELTEGILIEDVTDTIAKMEALRKAGVRFSIDDFGTGYSSLLYLKRLPLDELKIDRSFVSDLETDSNDRAIVETILAMARHLKLAVVAEGVETEFQRDFLQRHGCRFYQGWFYGKPLPAAEFRAHLRRRLSA</sequence>
<reference evidence="10" key="1">
    <citation type="journal article" date="2024" name="Int. J. Syst. Evol. Microbiol.">
        <title>Methylomarinovum tepidoasis sp. nov., a moderately thermophilic methanotroph of the family Methylothermaceae isolated from a deep-sea hydrothermal field.</title>
        <authorList>
            <person name="Hirayama H."/>
            <person name="Takaki Y."/>
            <person name="Abe M."/>
            <person name="Miyazaki M."/>
            <person name="Uematsu K."/>
            <person name="Matsui Y."/>
            <person name="Takai K."/>
        </authorList>
    </citation>
    <scope>NUCLEOTIDE SEQUENCE [LARGE SCALE GENOMIC DNA]</scope>
    <source>
        <strain evidence="10">IT-9</strain>
    </source>
</reference>
<dbReference type="InterPro" id="IPR035919">
    <property type="entry name" value="EAL_sf"/>
</dbReference>
<dbReference type="CDD" id="cd00130">
    <property type="entry name" value="PAS"/>
    <property type="match status" value="1"/>
</dbReference>
<dbReference type="CDD" id="cd01949">
    <property type="entry name" value="GGDEF"/>
    <property type="match status" value="1"/>
</dbReference>
<dbReference type="InterPro" id="IPR029787">
    <property type="entry name" value="Nucleotide_cyclase"/>
</dbReference>
<dbReference type="RefSeq" id="WP_317704602.1">
    <property type="nucleotide sequence ID" value="NZ_AP024714.1"/>
</dbReference>
<dbReference type="InterPro" id="IPR000014">
    <property type="entry name" value="PAS"/>
</dbReference>
<keyword evidence="5" id="KW-0175">Coiled coil</keyword>
<feature type="domain" description="GGDEF" evidence="8">
    <location>
        <begin position="496"/>
        <end position="633"/>
    </location>
</feature>
<dbReference type="AlphaFoldDB" id="A0AAU9C0K2"/>
<feature type="coiled-coil region" evidence="5">
    <location>
        <begin position="174"/>
        <end position="201"/>
    </location>
</feature>
<dbReference type="EC" id="3.1.4.52" evidence="2"/>
<dbReference type="PROSITE" id="PS50883">
    <property type="entry name" value="EAL"/>
    <property type="match status" value="1"/>
</dbReference>
<dbReference type="InterPro" id="IPR035965">
    <property type="entry name" value="PAS-like_dom_sf"/>
</dbReference>
<dbReference type="InterPro" id="IPR052155">
    <property type="entry name" value="Biofilm_reg_signaling"/>
</dbReference>
<evidence type="ECO:0000256" key="5">
    <source>
        <dbReference type="SAM" id="Coils"/>
    </source>
</evidence>
<evidence type="ECO:0000313" key="10">
    <source>
        <dbReference type="Proteomes" id="UP001321825"/>
    </source>
</evidence>
<evidence type="ECO:0000259" key="8">
    <source>
        <dbReference type="PROSITE" id="PS50887"/>
    </source>
</evidence>
<dbReference type="EMBL" id="AP024714">
    <property type="protein sequence ID" value="BCX82195.1"/>
    <property type="molecule type" value="Genomic_DNA"/>
</dbReference>
<evidence type="ECO:0000256" key="1">
    <source>
        <dbReference type="ARBA" id="ARBA00001946"/>
    </source>
</evidence>